<reference evidence="3 4" key="1">
    <citation type="submission" date="2019-06" db="EMBL/GenBank/DDBJ databases">
        <title>Genome sequence analysis of &gt;100 Bacillus licheniformis strains suggests intrinsic resistance to this species.</title>
        <authorList>
            <person name="Wels M."/>
            <person name="Siezen R.J."/>
            <person name="Johansen E."/>
            <person name="Stuer-Lauridsen B."/>
            <person name="Bjerre K."/>
            <person name="Nielsen B.K.K."/>
        </authorList>
    </citation>
    <scope>NUCLEOTIDE SEQUENCE [LARGE SCALE GENOMIC DNA]</scope>
    <source>
        <strain evidence="3 4">BAC-16736</strain>
    </source>
</reference>
<name>A0A1Y0YE65_BACLI</name>
<feature type="transmembrane region" description="Helical" evidence="1">
    <location>
        <begin position="30"/>
        <end position="54"/>
    </location>
</feature>
<sequence>MMRSPKFWGVIYLLTGVLFTYLAATSPGSMWSFYTILLMLFAAYNISISFKMFALAGRMKRKDQ</sequence>
<gene>
    <name evidence="3" type="ORF">CHCC16736_0116</name>
    <name evidence="2" type="ORF">I6G80_23885</name>
</gene>
<evidence type="ECO:0000256" key="1">
    <source>
        <dbReference type="SAM" id="Phobius"/>
    </source>
</evidence>
<evidence type="ECO:0000313" key="5">
    <source>
        <dbReference type="Proteomes" id="UP000595038"/>
    </source>
</evidence>
<feature type="transmembrane region" description="Helical" evidence="1">
    <location>
        <begin position="7"/>
        <end position="24"/>
    </location>
</feature>
<evidence type="ECO:0000313" key="2">
    <source>
        <dbReference type="EMBL" id="QPR72787.1"/>
    </source>
</evidence>
<dbReference type="EMBL" id="NILC01000032">
    <property type="protein sequence ID" value="TWL21100.1"/>
    <property type="molecule type" value="Genomic_DNA"/>
</dbReference>
<evidence type="ECO:0000313" key="4">
    <source>
        <dbReference type="Proteomes" id="UP000435910"/>
    </source>
</evidence>
<keyword evidence="1" id="KW-0812">Transmembrane</keyword>
<keyword evidence="1" id="KW-0472">Membrane</keyword>
<protein>
    <submittedName>
        <fullName evidence="2">YdiK family protein</fullName>
    </submittedName>
</protein>
<dbReference type="InterPro" id="IPR025426">
    <property type="entry name" value="DUF4305"/>
</dbReference>
<dbReference type="OMA" id="FTYMAIQ"/>
<accession>A0A1Y0YE65</accession>
<dbReference type="Proteomes" id="UP000435910">
    <property type="component" value="Unassembled WGS sequence"/>
</dbReference>
<evidence type="ECO:0000313" key="3">
    <source>
        <dbReference type="EMBL" id="TWL21100.1"/>
    </source>
</evidence>
<reference evidence="2 5" key="2">
    <citation type="submission" date="2020-12" db="EMBL/GenBank/DDBJ databases">
        <title>FDA dAtabase for Regulatory Grade micrObial Sequences (FDA-ARGOS): Supporting development and validation of Infectious Disease Dx tests.</title>
        <authorList>
            <person name="Nelson B."/>
            <person name="Plummer A."/>
            <person name="Tallon L."/>
            <person name="Sadzewicz L."/>
            <person name="Zhao X."/>
            <person name="Boylan J."/>
            <person name="Ott S."/>
            <person name="Bowen H."/>
            <person name="Vavikolanu K."/>
            <person name="Mehta A."/>
            <person name="Aluvathingal J."/>
            <person name="Nadendla S."/>
            <person name="Myers T."/>
            <person name="Yan Y."/>
            <person name="Sichtig H."/>
        </authorList>
    </citation>
    <scope>NUCLEOTIDE SEQUENCE [LARGE SCALE GENOMIC DNA]</scope>
    <source>
        <strain evidence="2 5">FDAARGOS_923</strain>
    </source>
</reference>
<dbReference type="EMBL" id="CP065647">
    <property type="protein sequence ID" value="QPR72787.1"/>
    <property type="molecule type" value="Genomic_DNA"/>
</dbReference>
<dbReference type="Pfam" id="PF14146">
    <property type="entry name" value="DUF4305"/>
    <property type="match status" value="1"/>
</dbReference>
<proteinExistence type="predicted"/>
<dbReference type="AlphaFoldDB" id="A0A1Y0YE65"/>
<dbReference type="Proteomes" id="UP000595038">
    <property type="component" value="Chromosome"/>
</dbReference>
<organism evidence="3 4">
    <name type="scientific">Bacillus licheniformis</name>
    <dbReference type="NCBI Taxonomy" id="1402"/>
    <lineage>
        <taxon>Bacteria</taxon>
        <taxon>Bacillati</taxon>
        <taxon>Bacillota</taxon>
        <taxon>Bacilli</taxon>
        <taxon>Bacillales</taxon>
        <taxon>Bacillaceae</taxon>
        <taxon>Bacillus</taxon>
    </lineage>
</organism>
<keyword evidence="1" id="KW-1133">Transmembrane helix</keyword>